<evidence type="ECO:0008006" key="3">
    <source>
        <dbReference type="Google" id="ProtNLM"/>
    </source>
</evidence>
<dbReference type="Proteomes" id="UP001217089">
    <property type="component" value="Unassembled WGS sequence"/>
</dbReference>
<reference evidence="1 2" key="1">
    <citation type="submission" date="2022-12" db="EMBL/GenBank/DDBJ databases">
        <title>Chromosome-level genome of Tegillarca granosa.</title>
        <authorList>
            <person name="Kim J."/>
        </authorList>
    </citation>
    <scope>NUCLEOTIDE SEQUENCE [LARGE SCALE GENOMIC DNA]</scope>
    <source>
        <strain evidence="1">Teg-2019</strain>
        <tissue evidence="1">Adductor muscle</tissue>
    </source>
</reference>
<accession>A0ABQ9EGH4</accession>
<protein>
    <recommendedName>
        <fullName evidence="3">Transposase</fullName>
    </recommendedName>
</protein>
<evidence type="ECO:0000313" key="1">
    <source>
        <dbReference type="EMBL" id="KAJ8304387.1"/>
    </source>
</evidence>
<sequence>MSHYALKERKNAKLAVEVGVAKDRKIDVDCAREKAPKTIRKVPADYENLKSEFLRKIIDFVDEYEIPESHKLIVNFDHTSLEMIPISEWTSHEKNSKDCSIVALDDMREITVVIGISMSVPQNGHIFI</sequence>
<dbReference type="EMBL" id="JARBDR010000903">
    <property type="protein sequence ID" value="KAJ8304387.1"/>
    <property type="molecule type" value="Genomic_DNA"/>
</dbReference>
<name>A0ABQ9EGH4_TEGGR</name>
<comment type="caution">
    <text evidence="1">The sequence shown here is derived from an EMBL/GenBank/DDBJ whole genome shotgun (WGS) entry which is preliminary data.</text>
</comment>
<gene>
    <name evidence="1" type="ORF">KUTeg_017970</name>
</gene>
<keyword evidence="2" id="KW-1185">Reference proteome</keyword>
<proteinExistence type="predicted"/>
<evidence type="ECO:0000313" key="2">
    <source>
        <dbReference type="Proteomes" id="UP001217089"/>
    </source>
</evidence>
<organism evidence="1 2">
    <name type="scientific">Tegillarca granosa</name>
    <name type="common">Malaysian cockle</name>
    <name type="synonym">Anadara granosa</name>
    <dbReference type="NCBI Taxonomy" id="220873"/>
    <lineage>
        <taxon>Eukaryota</taxon>
        <taxon>Metazoa</taxon>
        <taxon>Spiralia</taxon>
        <taxon>Lophotrochozoa</taxon>
        <taxon>Mollusca</taxon>
        <taxon>Bivalvia</taxon>
        <taxon>Autobranchia</taxon>
        <taxon>Pteriomorphia</taxon>
        <taxon>Arcoida</taxon>
        <taxon>Arcoidea</taxon>
        <taxon>Arcidae</taxon>
        <taxon>Tegillarca</taxon>
    </lineage>
</organism>